<dbReference type="EMBL" id="OU963862">
    <property type="protein sequence ID" value="CAH0381931.1"/>
    <property type="molecule type" value="Genomic_DNA"/>
</dbReference>
<accession>A0A9P0A2J6</accession>
<reference evidence="2" key="1">
    <citation type="submission" date="2021-12" db="EMBL/GenBank/DDBJ databases">
        <authorList>
            <person name="King R."/>
        </authorList>
    </citation>
    <scope>NUCLEOTIDE SEQUENCE</scope>
</reference>
<feature type="compositionally biased region" description="Acidic residues" evidence="1">
    <location>
        <begin position="115"/>
        <end position="127"/>
    </location>
</feature>
<protein>
    <submittedName>
        <fullName evidence="2">Uncharacterized protein</fullName>
    </submittedName>
</protein>
<keyword evidence="3" id="KW-1185">Reference proteome</keyword>
<name>A0A9P0A2J6_BEMTA</name>
<dbReference type="AlphaFoldDB" id="A0A9P0A2J6"/>
<dbReference type="Proteomes" id="UP001152759">
    <property type="component" value="Chromosome 1"/>
</dbReference>
<organism evidence="2 3">
    <name type="scientific">Bemisia tabaci</name>
    <name type="common">Sweetpotato whitefly</name>
    <name type="synonym">Aleurodes tabaci</name>
    <dbReference type="NCBI Taxonomy" id="7038"/>
    <lineage>
        <taxon>Eukaryota</taxon>
        <taxon>Metazoa</taxon>
        <taxon>Ecdysozoa</taxon>
        <taxon>Arthropoda</taxon>
        <taxon>Hexapoda</taxon>
        <taxon>Insecta</taxon>
        <taxon>Pterygota</taxon>
        <taxon>Neoptera</taxon>
        <taxon>Paraneoptera</taxon>
        <taxon>Hemiptera</taxon>
        <taxon>Sternorrhyncha</taxon>
        <taxon>Aleyrodoidea</taxon>
        <taxon>Aleyrodidae</taxon>
        <taxon>Aleyrodinae</taxon>
        <taxon>Bemisia</taxon>
    </lineage>
</organism>
<gene>
    <name evidence="2" type="ORF">BEMITA_LOCUS1532</name>
</gene>
<feature type="region of interest" description="Disordered" evidence="1">
    <location>
        <begin position="57"/>
        <end position="145"/>
    </location>
</feature>
<feature type="compositionally biased region" description="Acidic residues" evidence="1">
    <location>
        <begin position="75"/>
        <end position="86"/>
    </location>
</feature>
<evidence type="ECO:0000256" key="1">
    <source>
        <dbReference type="SAM" id="MobiDB-lite"/>
    </source>
</evidence>
<proteinExistence type="predicted"/>
<sequence length="145" mass="15910">MTANFLGHSITVHKEYYRKPEEMFQRSQVSKLLIALERGIVAEFAGKSLSEINPSLHEATPLASVTPPDTLNSDIETDESDDEPGESSDSVGENEGAQEVAEESPNESPDYSPVSDDENFVSDEEEVSAPKRSKSPKRASYSQTM</sequence>
<dbReference type="PANTHER" id="PTHR33480">
    <property type="entry name" value="SET DOMAIN-CONTAINING PROTEIN-RELATED"/>
    <property type="match status" value="1"/>
</dbReference>
<evidence type="ECO:0000313" key="2">
    <source>
        <dbReference type="EMBL" id="CAH0381931.1"/>
    </source>
</evidence>
<evidence type="ECO:0000313" key="3">
    <source>
        <dbReference type="Proteomes" id="UP001152759"/>
    </source>
</evidence>